<dbReference type="AlphaFoldDB" id="A0A841GVC2"/>
<gene>
    <name evidence="1" type="ORF">HNQ61_000949</name>
</gene>
<name>A0A841GVC2_9BACT</name>
<accession>A0A841GVC2</accession>
<keyword evidence="2" id="KW-1185">Reference proteome</keyword>
<dbReference type="EMBL" id="JACHIA010000002">
    <property type="protein sequence ID" value="MBB6069334.1"/>
    <property type="molecule type" value="Genomic_DNA"/>
</dbReference>
<comment type="caution">
    <text evidence="1">The sequence shown here is derived from an EMBL/GenBank/DDBJ whole genome shotgun (WGS) entry which is preliminary data.</text>
</comment>
<reference evidence="1 2" key="1">
    <citation type="submission" date="2020-08" db="EMBL/GenBank/DDBJ databases">
        <title>Genomic Encyclopedia of Type Strains, Phase IV (KMG-IV): sequencing the most valuable type-strain genomes for metagenomic binning, comparative biology and taxonomic classification.</title>
        <authorList>
            <person name="Goeker M."/>
        </authorList>
    </citation>
    <scope>NUCLEOTIDE SEQUENCE [LARGE SCALE GENOMIC DNA]</scope>
    <source>
        <strain evidence="1 2">DSM 29007</strain>
    </source>
</reference>
<protein>
    <submittedName>
        <fullName evidence="1">Uncharacterized protein</fullName>
    </submittedName>
</protein>
<dbReference type="RefSeq" id="WP_170037845.1">
    <property type="nucleotide sequence ID" value="NZ_JABDTL010000002.1"/>
</dbReference>
<proteinExistence type="predicted"/>
<sequence>MDDGNRRWLIASAVAAAAHTGGCGDPLNGGVLAVSARLRVISLTDAATARGS</sequence>
<evidence type="ECO:0000313" key="1">
    <source>
        <dbReference type="EMBL" id="MBB6069334.1"/>
    </source>
</evidence>
<evidence type="ECO:0000313" key="2">
    <source>
        <dbReference type="Proteomes" id="UP000582837"/>
    </source>
</evidence>
<dbReference type="Proteomes" id="UP000582837">
    <property type="component" value="Unassembled WGS sequence"/>
</dbReference>
<organism evidence="1 2">
    <name type="scientific">Longimicrobium terrae</name>
    <dbReference type="NCBI Taxonomy" id="1639882"/>
    <lineage>
        <taxon>Bacteria</taxon>
        <taxon>Pseudomonadati</taxon>
        <taxon>Gemmatimonadota</taxon>
        <taxon>Longimicrobiia</taxon>
        <taxon>Longimicrobiales</taxon>
        <taxon>Longimicrobiaceae</taxon>
        <taxon>Longimicrobium</taxon>
    </lineage>
</organism>